<evidence type="ECO:0008006" key="3">
    <source>
        <dbReference type="Google" id="ProtNLM"/>
    </source>
</evidence>
<dbReference type="RefSeq" id="WP_191050686.1">
    <property type="nucleotide sequence ID" value="NZ_JACXRZ010000004.1"/>
</dbReference>
<organism evidence="1 2">
    <name type="scientific">Microbispora bryophytorum subsp. camponoti</name>
    <dbReference type="NCBI Taxonomy" id="1677852"/>
    <lineage>
        <taxon>Bacteria</taxon>
        <taxon>Bacillati</taxon>
        <taxon>Actinomycetota</taxon>
        <taxon>Actinomycetes</taxon>
        <taxon>Streptosporangiales</taxon>
        <taxon>Streptosporangiaceae</taxon>
        <taxon>Microbispora</taxon>
    </lineage>
</organism>
<evidence type="ECO:0000313" key="2">
    <source>
        <dbReference type="Proteomes" id="UP000653231"/>
    </source>
</evidence>
<keyword evidence="2" id="KW-1185">Reference proteome</keyword>
<comment type="caution">
    <text evidence="1">The sequence shown here is derived from an EMBL/GenBank/DDBJ whole genome shotgun (WGS) entry which is preliminary data.</text>
</comment>
<reference evidence="1 2" key="1">
    <citation type="submission" date="2020-09" db="EMBL/GenBank/DDBJ databases">
        <title>Actinomycete isolated from the Camponotus japonicus Mayr.</title>
        <authorList>
            <person name="Gong X."/>
        </authorList>
    </citation>
    <scope>NUCLEOTIDE SEQUENCE [LARGE SCALE GENOMIC DNA]</scope>
    <source>
        <strain evidence="1 2">2C-HV3</strain>
    </source>
</reference>
<proteinExistence type="predicted"/>
<name>A0ABR8KZ41_9ACTN</name>
<evidence type="ECO:0000313" key="1">
    <source>
        <dbReference type="EMBL" id="MBD3142947.1"/>
    </source>
</evidence>
<sequence length="52" mass="5947">MERVTGNQIRAVSLGSLSRQIATIDRRDFGLIRPRHVAAFRLLPEVLAFERI</sequence>
<accession>A0ABR8KZ41</accession>
<dbReference type="Proteomes" id="UP000653231">
    <property type="component" value="Unassembled WGS sequence"/>
</dbReference>
<dbReference type="EMBL" id="JACXRZ010000004">
    <property type="protein sequence ID" value="MBD3142947.1"/>
    <property type="molecule type" value="Genomic_DNA"/>
</dbReference>
<protein>
    <recommendedName>
        <fullName evidence="3">Type II toxin-antitoxin system PemK/MazF family toxin</fullName>
    </recommendedName>
</protein>
<gene>
    <name evidence="1" type="ORF">IEQ31_07085</name>
</gene>